<feature type="region of interest" description="Disordered" evidence="1">
    <location>
        <begin position="287"/>
        <end position="483"/>
    </location>
</feature>
<accession>A0A6H0Y5V1</accession>
<gene>
    <name evidence="2" type="ORF">AMS68_007735</name>
</gene>
<evidence type="ECO:0000313" key="2">
    <source>
        <dbReference type="EMBL" id="QIX02218.1"/>
    </source>
</evidence>
<feature type="compositionally biased region" description="Low complexity" evidence="1">
    <location>
        <begin position="230"/>
        <end position="246"/>
    </location>
</feature>
<feature type="compositionally biased region" description="Low complexity" evidence="1">
    <location>
        <begin position="355"/>
        <end position="373"/>
    </location>
</feature>
<keyword evidence="3" id="KW-1185">Reference proteome</keyword>
<feature type="compositionally biased region" description="Low complexity" evidence="1">
    <location>
        <begin position="199"/>
        <end position="220"/>
    </location>
</feature>
<name>A0A6H0Y5V1_9PEZI</name>
<protein>
    <submittedName>
        <fullName evidence="2">Uncharacterized protein</fullName>
    </submittedName>
</protein>
<sequence length="483" mass="52050">MELYIVALHAPSPITGDIIGNLIYMHTPEHFRPHSCAILLAVRPFISTTVSDKTHSAGHDTPSAPTNQQLDTLLISLLFSDIAEAAVRLEASTGSSRISRQSLDIGAREEKAREIRFALTHFYTTFDSRGTMAAVMNANPPAFHRKPVSGYSAPNAYHQQMQHSMDNAAQHGRAPSMANSLSPNNYNAQSQPTQAPGQSRRTMSNATSSSSSTNNNGMTRVVTNNGYTGGIRRSTSSRSNGSGSPTSYVALMRKQKATVWCDRAQHQDPRILAAQRQAKMRAVMEVAGGQNHNPQARASTSSSGITSGVRSKIRHHGAPKAKDYNSGNLSGAGVPMRLSATEVDEGESDDERNYQQRASSSRSSLGSSRQYGYGYKGYDASPPNAVSPVESMGDLAEEETPMPEHYAHQNDYFGQTGGTGGSGSSGEAEQSFGKVSGLPQTTRQRSDSEHMSSDELRRRGSVDDRTMTMSAGRLFVANPDLSD</sequence>
<dbReference type="EMBL" id="CP051143">
    <property type="protein sequence ID" value="QIX02218.1"/>
    <property type="molecule type" value="Genomic_DNA"/>
</dbReference>
<feature type="compositionally biased region" description="Polar residues" evidence="1">
    <location>
        <begin position="177"/>
        <end position="197"/>
    </location>
</feature>
<proteinExistence type="predicted"/>
<feature type="compositionally biased region" description="Polar residues" evidence="1">
    <location>
        <begin position="290"/>
        <end position="309"/>
    </location>
</feature>
<feature type="region of interest" description="Disordered" evidence="1">
    <location>
        <begin position="164"/>
        <end position="246"/>
    </location>
</feature>
<feature type="compositionally biased region" description="Basic and acidic residues" evidence="1">
    <location>
        <begin position="444"/>
        <end position="466"/>
    </location>
</feature>
<organism evidence="2 3">
    <name type="scientific">Peltaster fructicola</name>
    <dbReference type="NCBI Taxonomy" id="286661"/>
    <lineage>
        <taxon>Eukaryota</taxon>
        <taxon>Fungi</taxon>
        <taxon>Dikarya</taxon>
        <taxon>Ascomycota</taxon>
        <taxon>Pezizomycotina</taxon>
        <taxon>Dothideomycetes</taxon>
        <taxon>Dothideomycetes incertae sedis</taxon>
        <taxon>Peltaster</taxon>
    </lineage>
</organism>
<evidence type="ECO:0000313" key="3">
    <source>
        <dbReference type="Proteomes" id="UP000503462"/>
    </source>
</evidence>
<dbReference type="Proteomes" id="UP000503462">
    <property type="component" value="Chromosome 5"/>
</dbReference>
<dbReference type="OrthoDB" id="5385072at2759"/>
<dbReference type="AlphaFoldDB" id="A0A6H0Y5V1"/>
<feature type="compositionally biased region" description="Gly residues" evidence="1">
    <location>
        <begin position="415"/>
        <end position="424"/>
    </location>
</feature>
<evidence type="ECO:0000256" key="1">
    <source>
        <dbReference type="SAM" id="MobiDB-lite"/>
    </source>
</evidence>
<reference evidence="2 3" key="1">
    <citation type="journal article" date="2016" name="Sci. Rep.">
        <title>Peltaster fructicola genome reveals evolution from an invasive phytopathogen to an ectophytic parasite.</title>
        <authorList>
            <person name="Xu C."/>
            <person name="Chen H."/>
            <person name="Gleason M.L."/>
            <person name="Xu J.R."/>
            <person name="Liu H."/>
            <person name="Zhang R."/>
            <person name="Sun G."/>
        </authorList>
    </citation>
    <scope>NUCLEOTIDE SEQUENCE [LARGE SCALE GENOMIC DNA]</scope>
    <source>
        <strain evidence="2 3">LNHT1506</strain>
    </source>
</reference>